<comment type="caution">
    <text evidence="2">The sequence shown here is derived from an EMBL/GenBank/DDBJ whole genome shotgun (WGS) entry which is preliminary data.</text>
</comment>
<evidence type="ECO:0000313" key="3">
    <source>
        <dbReference type="Proteomes" id="UP001417504"/>
    </source>
</evidence>
<protein>
    <submittedName>
        <fullName evidence="2">Uncharacterized protein</fullName>
    </submittedName>
</protein>
<keyword evidence="1" id="KW-0472">Membrane</keyword>
<accession>A0AAP0I5I3</accession>
<keyword evidence="1" id="KW-1133">Transmembrane helix</keyword>
<dbReference type="SUPFAM" id="SSF52218">
    <property type="entry name" value="Flavoproteins"/>
    <property type="match status" value="1"/>
</dbReference>
<dbReference type="Gene3D" id="3.40.50.360">
    <property type="match status" value="1"/>
</dbReference>
<dbReference type="AlphaFoldDB" id="A0AAP0I5I3"/>
<sequence>MGFFESIVALWIGLETVPDWPLLMFKASIGVLVGIGYMLLSRFSVRRDRSFERVWSALSKEDEEDELKIKITILFRTQTGTAGGLLSVLAPRGVRCVALSRYDRAAVKVIDLDEYAVDDDQYEKQLGKETLVFFLSRVMAMESQRIMLDSTEEWLQQLKYGIFGLGNRQYEQFNELKRQETLWPALDQSLLGKDAAHVASTPFTVAIAKYRLVIHDTAATYSSGNHLNSTDGNVVSAFGVHHPRRKLISAET</sequence>
<dbReference type="InterPro" id="IPR029039">
    <property type="entry name" value="Flavoprotein-like_sf"/>
</dbReference>
<keyword evidence="1" id="KW-0812">Transmembrane</keyword>
<keyword evidence="3" id="KW-1185">Reference proteome</keyword>
<evidence type="ECO:0000313" key="2">
    <source>
        <dbReference type="EMBL" id="KAK9109040.1"/>
    </source>
</evidence>
<dbReference type="InterPro" id="IPR001094">
    <property type="entry name" value="Flavdoxin-like"/>
</dbReference>
<dbReference type="EMBL" id="JBBNAE010000007">
    <property type="protein sequence ID" value="KAK9109040.1"/>
    <property type="molecule type" value="Genomic_DNA"/>
</dbReference>
<dbReference type="GO" id="GO:0010181">
    <property type="term" value="F:FMN binding"/>
    <property type="evidence" value="ECO:0007669"/>
    <property type="project" value="InterPro"/>
</dbReference>
<dbReference type="Proteomes" id="UP001417504">
    <property type="component" value="Unassembled WGS sequence"/>
</dbReference>
<dbReference type="PRINTS" id="PR00369">
    <property type="entry name" value="FLAVODOXIN"/>
</dbReference>
<organism evidence="2 3">
    <name type="scientific">Stephania japonica</name>
    <dbReference type="NCBI Taxonomy" id="461633"/>
    <lineage>
        <taxon>Eukaryota</taxon>
        <taxon>Viridiplantae</taxon>
        <taxon>Streptophyta</taxon>
        <taxon>Embryophyta</taxon>
        <taxon>Tracheophyta</taxon>
        <taxon>Spermatophyta</taxon>
        <taxon>Magnoliopsida</taxon>
        <taxon>Ranunculales</taxon>
        <taxon>Menispermaceae</taxon>
        <taxon>Menispermoideae</taxon>
        <taxon>Cissampelideae</taxon>
        <taxon>Stephania</taxon>
    </lineage>
</organism>
<evidence type="ECO:0000256" key="1">
    <source>
        <dbReference type="SAM" id="Phobius"/>
    </source>
</evidence>
<reference evidence="2 3" key="1">
    <citation type="submission" date="2024-01" db="EMBL/GenBank/DDBJ databases">
        <title>Genome assemblies of Stephania.</title>
        <authorList>
            <person name="Yang L."/>
        </authorList>
    </citation>
    <scope>NUCLEOTIDE SEQUENCE [LARGE SCALE GENOMIC DNA]</scope>
    <source>
        <strain evidence="2">QJT</strain>
        <tissue evidence="2">Leaf</tissue>
    </source>
</reference>
<feature type="transmembrane region" description="Helical" evidence="1">
    <location>
        <begin position="20"/>
        <end position="40"/>
    </location>
</feature>
<gene>
    <name evidence="2" type="ORF">Sjap_017100</name>
</gene>
<name>A0AAP0I5I3_9MAGN</name>
<proteinExistence type="predicted"/>